<evidence type="ECO:0000256" key="2">
    <source>
        <dbReference type="ARBA" id="ARBA00023002"/>
    </source>
</evidence>
<name>A0AA43ZBE8_9HYPH</name>
<dbReference type="Proteomes" id="UP001155840">
    <property type="component" value="Unassembled WGS sequence"/>
</dbReference>
<reference evidence="4" key="1">
    <citation type="submission" date="2020-03" db="EMBL/GenBank/DDBJ databases">
        <title>Ferranicluibacter endophyticum gen. nov., sp. nov., a new genus isolated from Rubus ulmifolius Schott. stem.</title>
        <authorList>
            <person name="Roca-Couso R."/>
            <person name="Flores-Felix J.D."/>
            <person name="Igual J.M."/>
            <person name="Rivas R."/>
        </authorList>
    </citation>
    <scope>NUCLEOTIDE SEQUENCE</scope>
    <source>
        <strain evidence="4">CRRU44</strain>
    </source>
</reference>
<dbReference type="EMBL" id="JAANCM010000001">
    <property type="protein sequence ID" value="NHT74742.1"/>
    <property type="molecule type" value="Genomic_DNA"/>
</dbReference>
<dbReference type="PANTHER" id="PTHR10204:SF34">
    <property type="entry name" value="NAD(P)H DEHYDROGENASE [QUINONE] 1 ISOFORM 1"/>
    <property type="match status" value="1"/>
</dbReference>
<dbReference type="InterPro" id="IPR051545">
    <property type="entry name" value="NAD(P)H_dehydrogenase_qn"/>
</dbReference>
<sequence>MHFLLVLAHPLPESFACAVADTATRALEANGHSVDRLDLYAEDFDPRLSRTERSGYFDDPYDATGVGAIVDRLSAADGLILVFPQWWFNFPAILKGFFDRVFAPGIAFTHDAAGGRIIRKLTNIRLLHAYTTTGSPWWIARLVMGDPVRRLLRRGIAPFCAKGVDFQMLSLHDMDRATDARRRAHLDRIARRLHRIGPLNAIVNVNARTLP</sequence>
<dbReference type="InterPro" id="IPR029039">
    <property type="entry name" value="Flavoprotein-like_sf"/>
</dbReference>
<keyword evidence="2" id="KW-0560">Oxidoreductase</keyword>
<evidence type="ECO:0000256" key="1">
    <source>
        <dbReference type="ARBA" id="ARBA00006252"/>
    </source>
</evidence>
<dbReference type="Pfam" id="PF02525">
    <property type="entry name" value="Flavodoxin_2"/>
    <property type="match status" value="1"/>
</dbReference>
<dbReference type="Gene3D" id="3.40.50.360">
    <property type="match status" value="1"/>
</dbReference>
<protein>
    <submittedName>
        <fullName evidence="4">NAD(P)H-dependent oxidoreductase</fullName>
    </submittedName>
</protein>
<dbReference type="GO" id="GO:0003955">
    <property type="term" value="F:NAD(P)H dehydrogenase (quinone) activity"/>
    <property type="evidence" value="ECO:0007669"/>
    <property type="project" value="TreeGrafter"/>
</dbReference>
<gene>
    <name evidence="4" type="ORF">G8E10_03125</name>
</gene>
<proteinExistence type="inferred from homology"/>
<feature type="domain" description="Flavodoxin-like fold" evidence="3">
    <location>
        <begin position="1"/>
        <end position="191"/>
    </location>
</feature>
<comment type="similarity">
    <text evidence="1">Belongs to the NAD(P)H dehydrogenase (quinone) family.</text>
</comment>
<evidence type="ECO:0000313" key="4">
    <source>
        <dbReference type="EMBL" id="NHT74742.1"/>
    </source>
</evidence>
<dbReference type="InterPro" id="IPR003680">
    <property type="entry name" value="Flavodoxin_fold"/>
</dbReference>
<evidence type="ECO:0000259" key="3">
    <source>
        <dbReference type="Pfam" id="PF02525"/>
    </source>
</evidence>
<evidence type="ECO:0000313" key="5">
    <source>
        <dbReference type="Proteomes" id="UP001155840"/>
    </source>
</evidence>
<dbReference type="AlphaFoldDB" id="A0AA43ZBE8"/>
<dbReference type="RefSeq" id="WP_167126741.1">
    <property type="nucleotide sequence ID" value="NZ_JAANCM010000001.1"/>
</dbReference>
<keyword evidence="5" id="KW-1185">Reference proteome</keyword>
<organism evidence="4 5">
    <name type="scientific">Ferranicluibacter rubi</name>
    <dbReference type="NCBI Taxonomy" id="2715133"/>
    <lineage>
        <taxon>Bacteria</taxon>
        <taxon>Pseudomonadati</taxon>
        <taxon>Pseudomonadota</taxon>
        <taxon>Alphaproteobacteria</taxon>
        <taxon>Hyphomicrobiales</taxon>
        <taxon>Rhizobiaceae</taxon>
        <taxon>Ferranicluibacter</taxon>
    </lineage>
</organism>
<dbReference type="GO" id="GO:0005829">
    <property type="term" value="C:cytosol"/>
    <property type="evidence" value="ECO:0007669"/>
    <property type="project" value="TreeGrafter"/>
</dbReference>
<dbReference type="PANTHER" id="PTHR10204">
    <property type="entry name" value="NAD P H OXIDOREDUCTASE-RELATED"/>
    <property type="match status" value="1"/>
</dbReference>
<dbReference type="SUPFAM" id="SSF52218">
    <property type="entry name" value="Flavoproteins"/>
    <property type="match status" value="1"/>
</dbReference>
<comment type="caution">
    <text evidence="4">The sequence shown here is derived from an EMBL/GenBank/DDBJ whole genome shotgun (WGS) entry which is preliminary data.</text>
</comment>
<accession>A0AA43ZBE8</accession>